<evidence type="ECO:0008006" key="10">
    <source>
        <dbReference type="Google" id="ProtNLM"/>
    </source>
</evidence>
<evidence type="ECO:0000259" key="7">
    <source>
        <dbReference type="Pfam" id="PF08244"/>
    </source>
</evidence>
<evidence type="ECO:0000256" key="5">
    <source>
        <dbReference type="SAM" id="SignalP"/>
    </source>
</evidence>
<feature type="domain" description="Glycosyl hydrolase family 32 N-terminal" evidence="6">
    <location>
        <begin position="47"/>
        <end position="376"/>
    </location>
</feature>
<dbReference type="InterPro" id="IPR023296">
    <property type="entry name" value="Glyco_hydro_beta-prop_sf"/>
</dbReference>
<dbReference type="InterPro" id="IPR013189">
    <property type="entry name" value="Glyco_hydro_32_C"/>
</dbReference>
<proteinExistence type="inferred from homology"/>
<dbReference type="GO" id="GO:0005737">
    <property type="term" value="C:cytoplasm"/>
    <property type="evidence" value="ECO:0007669"/>
    <property type="project" value="TreeGrafter"/>
</dbReference>
<evidence type="ECO:0000256" key="2">
    <source>
        <dbReference type="ARBA" id="ARBA00022801"/>
    </source>
</evidence>
<evidence type="ECO:0000256" key="4">
    <source>
        <dbReference type="RuleBase" id="RU362110"/>
    </source>
</evidence>
<dbReference type="Proteomes" id="UP000282087">
    <property type="component" value="Unassembled WGS sequence"/>
</dbReference>
<feature type="domain" description="Glycosyl hydrolase family 32 C-terminal" evidence="7">
    <location>
        <begin position="431"/>
        <end position="603"/>
    </location>
</feature>
<evidence type="ECO:0000313" key="9">
    <source>
        <dbReference type="Proteomes" id="UP000282087"/>
    </source>
</evidence>
<organism evidence="8 9">
    <name type="scientific">Peronospora effusa</name>
    <dbReference type="NCBI Taxonomy" id="542832"/>
    <lineage>
        <taxon>Eukaryota</taxon>
        <taxon>Sar</taxon>
        <taxon>Stramenopiles</taxon>
        <taxon>Oomycota</taxon>
        <taxon>Peronosporomycetes</taxon>
        <taxon>Peronosporales</taxon>
        <taxon>Peronosporaceae</taxon>
        <taxon>Peronospora</taxon>
    </lineage>
</organism>
<dbReference type="GO" id="GO:0005987">
    <property type="term" value="P:sucrose catabolic process"/>
    <property type="evidence" value="ECO:0007669"/>
    <property type="project" value="TreeGrafter"/>
</dbReference>
<dbReference type="FunFam" id="2.60.120.560:FF:000011">
    <property type="entry name" value="Glycoside hydrolase"/>
    <property type="match status" value="1"/>
</dbReference>
<dbReference type="GO" id="GO:0004575">
    <property type="term" value="F:sucrose alpha-glucosidase activity"/>
    <property type="evidence" value="ECO:0007669"/>
    <property type="project" value="TreeGrafter"/>
</dbReference>
<dbReference type="Pfam" id="PF00251">
    <property type="entry name" value="Glyco_hydro_32N"/>
    <property type="match status" value="1"/>
</dbReference>
<dbReference type="VEuPathDB" id="FungiDB:DD237_001146"/>
<dbReference type="InterPro" id="IPR013320">
    <property type="entry name" value="ConA-like_dom_sf"/>
</dbReference>
<dbReference type="SMART" id="SM00640">
    <property type="entry name" value="Glyco_32"/>
    <property type="match status" value="1"/>
</dbReference>
<evidence type="ECO:0000256" key="1">
    <source>
        <dbReference type="ARBA" id="ARBA00009902"/>
    </source>
</evidence>
<evidence type="ECO:0000259" key="6">
    <source>
        <dbReference type="Pfam" id="PF00251"/>
    </source>
</evidence>
<dbReference type="STRING" id="542832.A0A3M6VRU2"/>
<keyword evidence="2 4" id="KW-0378">Hydrolase</keyword>
<sequence>MQIFPSIVAFGAFVATLAFSPQPATALNIVPARPGSKLFGQFRPIFHFMARNNWMNDPCGAYYDEVTNLYHMFYQSNPSSTIWGNMTWGHAVSKDQVFWEDYPDALLPKENKWDHKGVFSGYTMKNAIANKTTIFYTSVTASDIAWKKPYLNGEHVMYATTDDNGKTWRKGSKPLIEYPPPDLSVTGWRDPSPFHSKSLDAHFGYDATKDSNYLIIAGGVRDEGPRLFLYHAVDYVNWEYKGFLFAPEKNTTFSRYSESYGYNFETSVYLEMKDEDGYSHNVLLFAAESEPDRYVMWAFGSFSGHGKGAKMDMGASRFIPNTVGIVDRSEWYAGNMYTNKDGKNVLVGWLTEDNNFMEGQPQGWDGILSLQREVTVAIVRDIYDVENRLVGLGDTIVFNWEDVECSNGMIKQKKTIKTLGMKPLSDLQLLRNNDALEHITSMSINHGSRVLSSTGTSFELIAEVSNFERGSKVGFEVRRSSDGDEVTTIMYDDKQKKVIINRSRSSSATCAVFADYKMKPASESIWGHFYLYDLFTGSKNDVCETAREKLRFHVFVDVSSVEVFVNDRFSLSARIYPCASKTKSDGIALKATGKAKFENVRVWTDPKPAWSDPRKAKKF</sequence>
<reference evidence="8 9" key="1">
    <citation type="submission" date="2018-06" db="EMBL/GenBank/DDBJ databases">
        <title>Comparative genomics of downy mildews reveals potential adaptations to biotrophy.</title>
        <authorList>
            <person name="Fletcher K."/>
            <person name="Klosterman S.J."/>
            <person name="Derevnina L."/>
            <person name="Martin F."/>
            <person name="Koike S."/>
            <person name="Reyes Chin-Wo S."/>
            <person name="Mou B."/>
            <person name="Michelmore R."/>
        </authorList>
    </citation>
    <scope>NUCLEOTIDE SEQUENCE [LARGE SCALE GENOMIC DNA]</scope>
    <source>
        <strain evidence="8 9">R14</strain>
    </source>
</reference>
<dbReference type="Gene3D" id="2.60.120.560">
    <property type="entry name" value="Exo-inulinase, domain 1"/>
    <property type="match status" value="1"/>
</dbReference>
<dbReference type="Gene3D" id="2.115.10.20">
    <property type="entry name" value="Glycosyl hydrolase domain, family 43"/>
    <property type="match status" value="1"/>
</dbReference>
<dbReference type="AlphaFoldDB" id="A0A3M6VRU2"/>
<keyword evidence="3 4" id="KW-0326">Glycosidase</keyword>
<dbReference type="PANTHER" id="PTHR42800:SF3">
    <property type="entry name" value="GLYCOSYL HYDROLASE FAMILY 32 N-TERMINAL DOMAIN-CONTAINING PROTEIN"/>
    <property type="match status" value="1"/>
</dbReference>
<dbReference type="EMBL" id="QLLG01000019">
    <property type="protein sequence ID" value="RMX69588.1"/>
    <property type="molecule type" value="Genomic_DNA"/>
</dbReference>
<keyword evidence="5" id="KW-0732">Signal</keyword>
<feature type="signal peptide" evidence="5">
    <location>
        <begin position="1"/>
        <end position="26"/>
    </location>
</feature>
<dbReference type="Pfam" id="PF08244">
    <property type="entry name" value="Glyco_hydro_32C"/>
    <property type="match status" value="1"/>
</dbReference>
<feature type="chain" id="PRO_5018091231" description="Glycosyl hydrolase family 32 C-terminal domain-containing protein" evidence="5">
    <location>
        <begin position="27"/>
        <end position="619"/>
    </location>
</feature>
<comment type="caution">
    <text evidence="8">The sequence shown here is derived from an EMBL/GenBank/DDBJ whole genome shotgun (WGS) entry which is preliminary data.</text>
</comment>
<name>A0A3M6VRU2_9STRA</name>
<accession>A0A3M6VRU2</accession>
<dbReference type="SUPFAM" id="SSF75005">
    <property type="entry name" value="Arabinanase/levansucrase/invertase"/>
    <property type="match status" value="1"/>
</dbReference>
<keyword evidence="9" id="KW-1185">Reference proteome</keyword>
<dbReference type="InterPro" id="IPR013148">
    <property type="entry name" value="Glyco_hydro_32_N"/>
</dbReference>
<dbReference type="CDD" id="cd18621">
    <property type="entry name" value="GH32_XdINV-like"/>
    <property type="match status" value="1"/>
</dbReference>
<dbReference type="SUPFAM" id="SSF49899">
    <property type="entry name" value="Concanavalin A-like lectins/glucanases"/>
    <property type="match status" value="1"/>
</dbReference>
<evidence type="ECO:0000256" key="3">
    <source>
        <dbReference type="ARBA" id="ARBA00023295"/>
    </source>
</evidence>
<dbReference type="PANTHER" id="PTHR42800">
    <property type="entry name" value="EXOINULINASE INUD (AFU_ORTHOLOGUE AFUA_5G00480)"/>
    <property type="match status" value="1"/>
</dbReference>
<comment type="similarity">
    <text evidence="1 4">Belongs to the glycosyl hydrolase 32 family.</text>
</comment>
<gene>
    <name evidence="8" type="ORF">DD238_002024</name>
</gene>
<dbReference type="InterPro" id="IPR001362">
    <property type="entry name" value="Glyco_hydro_32"/>
</dbReference>
<dbReference type="OrthoDB" id="202537at2759"/>
<protein>
    <recommendedName>
        <fullName evidence="10">Glycosyl hydrolase family 32 C-terminal domain-containing protein</fullName>
    </recommendedName>
</protein>
<evidence type="ECO:0000313" key="8">
    <source>
        <dbReference type="EMBL" id="RMX69588.1"/>
    </source>
</evidence>